<evidence type="ECO:0000313" key="5">
    <source>
        <dbReference type="EMBL" id="KAG6411769.1"/>
    </source>
</evidence>
<dbReference type="AlphaFoldDB" id="A0A4D8ZS39"/>
<feature type="region of interest" description="Disordered" evidence="2">
    <location>
        <begin position="1"/>
        <end position="43"/>
    </location>
</feature>
<accession>A0A4D8ZS39</accession>
<evidence type="ECO:0000259" key="3">
    <source>
        <dbReference type="Pfam" id="PF04504"/>
    </source>
</evidence>
<evidence type="ECO:0000256" key="1">
    <source>
        <dbReference type="ARBA" id="ARBA00010820"/>
    </source>
</evidence>
<organism evidence="5">
    <name type="scientific">Salvia splendens</name>
    <name type="common">Scarlet sage</name>
    <dbReference type="NCBI Taxonomy" id="180675"/>
    <lineage>
        <taxon>Eukaryota</taxon>
        <taxon>Viridiplantae</taxon>
        <taxon>Streptophyta</taxon>
        <taxon>Embryophyta</taxon>
        <taxon>Tracheophyta</taxon>
        <taxon>Spermatophyta</taxon>
        <taxon>Magnoliopsida</taxon>
        <taxon>eudicotyledons</taxon>
        <taxon>Gunneridae</taxon>
        <taxon>Pentapetalae</taxon>
        <taxon>asterids</taxon>
        <taxon>lamiids</taxon>
        <taxon>Lamiales</taxon>
        <taxon>Lamiaceae</taxon>
        <taxon>Nepetoideae</taxon>
        <taxon>Mentheae</taxon>
        <taxon>Salviinae</taxon>
        <taxon>Salvia</taxon>
        <taxon>Salvia subgen. Calosphace</taxon>
        <taxon>core Calosphace</taxon>
    </lineage>
</organism>
<protein>
    <recommendedName>
        <fullName evidence="3">Glabrous enhancer-binding protein-like DBD domain-containing protein</fullName>
    </recommendedName>
</protein>
<dbReference type="PANTHER" id="PTHR31662">
    <property type="entry name" value="BNAANNG10740D PROTEIN-RELATED"/>
    <property type="match status" value="1"/>
</dbReference>
<reference evidence="5" key="2">
    <citation type="submission" date="2020-08" db="EMBL/GenBank/DDBJ databases">
        <title>Plant Genome Project.</title>
        <authorList>
            <person name="Zhang R.-G."/>
        </authorList>
    </citation>
    <scope>NUCLEOTIDE SEQUENCE</scope>
    <source>
        <strain evidence="5">Huo1</strain>
        <tissue evidence="5">Leaf</tissue>
    </source>
</reference>
<name>A0A4D8ZS39_SALSN</name>
<dbReference type="InterPro" id="IPR053932">
    <property type="entry name" value="GeBP-like_DBD"/>
</dbReference>
<dbReference type="STRING" id="180675.A0A4D8ZS39"/>
<evidence type="ECO:0000313" key="6">
    <source>
        <dbReference type="Proteomes" id="UP000298416"/>
    </source>
</evidence>
<comment type="caution">
    <text evidence="5">The sequence shown here is derived from an EMBL/GenBank/DDBJ whole genome shotgun (WGS) entry which is preliminary data.</text>
</comment>
<proteinExistence type="inferred from homology"/>
<sequence>MAPKPQRDEFHSPHQVTNSKSGESEECFTPLKAKAGSGGKMSSNGKIFSEDDVVCLLKRLADFWASGKSNKWVEFHRFVKDDLSKEYTHRQVSEKIRSLNDKFHYARVKPSDPHEATVYMLSKLLWEDELNDQNKKRKPKKKRKTNTNETTLAFHESYNKTNEDDQANTILASGESYKKIKHNKKRKKTNEDEANTILSIAESYNKTDEGDHANTILATGESYKKIKRNKKRKTNEDEANTILATGESYKKIKHNKKTKTNEDEANTIPAIGEGEREDEIGLDEFECEYPYLCASFKMPGCPKLSIKERASIGRKCAQELEDEWRELKAQQLRFELKKLTHPGDRFNKPKTN</sequence>
<dbReference type="GO" id="GO:0006355">
    <property type="term" value="P:regulation of DNA-templated transcription"/>
    <property type="evidence" value="ECO:0007669"/>
    <property type="project" value="InterPro"/>
</dbReference>
<evidence type="ECO:0000313" key="4">
    <source>
        <dbReference type="EMBL" id="KAG6411766.1"/>
    </source>
</evidence>
<dbReference type="EMBL" id="PNBA02000010">
    <property type="protein sequence ID" value="KAG6411766.1"/>
    <property type="molecule type" value="Genomic_DNA"/>
</dbReference>
<dbReference type="Proteomes" id="UP000298416">
    <property type="component" value="Unassembled WGS sequence"/>
</dbReference>
<dbReference type="InterPro" id="IPR007592">
    <property type="entry name" value="GEBP"/>
</dbReference>
<feature type="compositionally biased region" description="Basic and acidic residues" evidence="2">
    <location>
        <begin position="1"/>
        <end position="12"/>
    </location>
</feature>
<keyword evidence="6" id="KW-1185">Reference proteome</keyword>
<evidence type="ECO:0000256" key="2">
    <source>
        <dbReference type="SAM" id="MobiDB-lite"/>
    </source>
</evidence>
<comment type="similarity">
    <text evidence="1">Belongs to the GeBP family.</text>
</comment>
<dbReference type="Pfam" id="PF04504">
    <property type="entry name" value="GeBP-like_DBD"/>
    <property type="match status" value="1"/>
</dbReference>
<reference evidence="5" key="1">
    <citation type="submission" date="2018-01" db="EMBL/GenBank/DDBJ databases">
        <authorList>
            <person name="Mao J.F."/>
        </authorList>
    </citation>
    <scope>NUCLEOTIDE SEQUENCE</scope>
    <source>
        <strain evidence="5">Huo1</strain>
        <tissue evidence="5">Leaf</tissue>
    </source>
</reference>
<gene>
    <name evidence="4" type="ORF">SASPL_129850</name>
    <name evidence="5" type="ORF">SASPL_129853</name>
</gene>
<feature type="domain" description="Glabrous enhancer-binding protein-like DBD" evidence="3">
    <location>
        <begin position="46"/>
        <end position="127"/>
    </location>
</feature>
<dbReference type="EMBL" id="PNBA02000010">
    <property type="protein sequence ID" value="KAG6411769.1"/>
    <property type="molecule type" value="Genomic_DNA"/>
</dbReference>
<dbReference type="PANTHER" id="PTHR31662:SF33">
    <property type="entry name" value="DNA-BINDING STOREKEEPER PROTEIN TRANSCRIPTIONAL REGULATOR-LIKE PROTEIN"/>
    <property type="match status" value="1"/>
</dbReference>
<dbReference type="GO" id="GO:0005634">
    <property type="term" value="C:nucleus"/>
    <property type="evidence" value="ECO:0007669"/>
    <property type="project" value="TreeGrafter"/>
</dbReference>